<proteinExistence type="predicted"/>
<evidence type="ECO:0000313" key="2">
    <source>
        <dbReference type="EMBL" id="HEM66575.1"/>
    </source>
</evidence>
<comment type="caution">
    <text evidence="2">The sequence shown here is derived from an EMBL/GenBank/DDBJ whole genome shotgun (WGS) entry which is preliminary data.</text>
</comment>
<dbReference type="SUPFAM" id="SSF50998">
    <property type="entry name" value="Quinoprotein alcohol dehydrogenase-like"/>
    <property type="match status" value="1"/>
</dbReference>
<organism evidence="2">
    <name type="scientific">Ignisphaera aggregans</name>
    <dbReference type="NCBI Taxonomy" id="334771"/>
    <lineage>
        <taxon>Archaea</taxon>
        <taxon>Thermoproteota</taxon>
        <taxon>Thermoprotei</taxon>
        <taxon>Desulfurococcales</taxon>
        <taxon>Desulfurococcaceae</taxon>
        <taxon>Ignisphaera</taxon>
    </lineage>
</organism>
<dbReference type="EMBL" id="DSEU01000018">
    <property type="protein sequence ID" value="HEM66575.1"/>
    <property type="molecule type" value="Genomic_DNA"/>
</dbReference>
<dbReference type="AlphaFoldDB" id="A0A7J2U2F6"/>
<feature type="transmembrane region" description="Helical" evidence="1">
    <location>
        <begin position="457"/>
        <end position="476"/>
    </location>
</feature>
<gene>
    <name evidence="2" type="ORF">ENO26_03240</name>
</gene>
<protein>
    <submittedName>
        <fullName evidence="2">Uncharacterized protein</fullName>
    </submittedName>
</protein>
<dbReference type="InterPro" id="IPR011047">
    <property type="entry name" value="Quinoprotein_ADH-like_sf"/>
</dbReference>
<sequence length="494" mass="54064">MNRGTITSIAIAILSISLIQIADIATSQTVSISSYYIPALAGYTEPLAVFMNSGVLYVVYDNGVNGTTVVRLDTGGVVKTCAFSDYVLIDYIVGGNNTAYAAMTYDDARYDMNSLRIIDVQNCNIIADFPKSRLLTDSGGCVQGHNCYLRYDMYANTLLVVYEYDNTWVNASLVDPVTRTIIKTITLGTYIDTAVYGAYVGPYYYYINSNGTLYVYEKDLDIYRTIYPAPSGTPTYTNLPFQQAAADIAINMNGALLHAIVSGGSTLKYFYWYRTLIMYDHLFTTSTRYSTDADKEPCAFCGVVAYKDVFAVLSGMSDHTIFISNIPIPYVFVFSPSRGIAINTTVIGMAINVDYNLWSSNKIAAFDPPTGYIYIIDASTLATTATTATTETVTTTTTLFHNVTTTVTNTVTTTIFNTTTVTTTQTITNTITTTETTTTTETQTVTTTAAPYPSMSGTWLLLIMLILIVLAIIGIIKMSSKSIATQEMAFVKKK</sequence>
<accession>A0A7J2U2F6</accession>
<reference evidence="2" key="1">
    <citation type="journal article" date="2020" name="mSystems">
        <title>Genome- and Community-Level Interaction Insights into Carbon Utilization and Element Cycling Functions of Hydrothermarchaeota in Hydrothermal Sediment.</title>
        <authorList>
            <person name="Zhou Z."/>
            <person name="Liu Y."/>
            <person name="Xu W."/>
            <person name="Pan J."/>
            <person name="Luo Z.H."/>
            <person name="Li M."/>
        </authorList>
    </citation>
    <scope>NUCLEOTIDE SEQUENCE [LARGE SCALE GENOMIC DNA]</scope>
    <source>
        <strain evidence="2">SpSt-125</strain>
    </source>
</reference>
<evidence type="ECO:0000256" key="1">
    <source>
        <dbReference type="SAM" id="Phobius"/>
    </source>
</evidence>
<keyword evidence="1" id="KW-1133">Transmembrane helix</keyword>
<name>A0A7J2U2F6_9CREN</name>
<keyword evidence="1" id="KW-0812">Transmembrane</keyword>
<keyword evidence="1" id="KW-0472">Membrane</keyword>